<dbReference type="Gene3D" id="1.10.1740.10">
    <property type="match status" value="1"/>
</dbReference>
<name>A0A0B8PCX6_9VIBR</name>
<dbReference type="Gene3D" id="3.90.400.10">
    <property type="entry name" value="Oligo-1,6-glucosidase, Domain 2"/>
    <property type="match status" value="1"/>
</dbReference>
<organism evidence="2 3">
    <name type="scientific">Vibrio ishigakensis</name>
    <dbReference type="NCBI Taxonomy" id="1481914"/>
    <lineage>
        <taxon>Bacteria</taxon>
        <taxon>Pseudomonadati</taxon>
        <taxon>Pseudomonadota</taxon>
        <taxon>Gammaproteobacteria</taxon>
        <taxon>Vibrionales</taxon>
        <taxon>Vibrionaceae</taxon>
        <taxon>Vibrio</taxon>
    </lineage>
</organism>
<protein>
    <submittedName>
        <fullName evidence="2">Sucrose phosphorylase</fullName>
    </submittedName>
</protein>
<evidence type="ECO:0000313" key="3">
    <source>
        <dbReference type="Proteomes" id="UP000031670"/>
    </source>
</evidence>
<dbReference type="PANTHER" id="PTHR10357:SF213">
    <property type="entry name" value="ALPHA AMYLASE CATALYTIC REGION"/>
    <property type="match status" value="1"/>
</dbReference>
<feature type="domain" description="Glycosyl hydrolase family 13 catalytic" evidence="1">
    <location>
        <begin position="100"/>
        <end position="297"/>
    </location>
</feature>
<dbReference type="Pfam" id="PF00128">
    <property type="entry name" value="Alpha-amylase"/>
    <property type="match status" value="1"/>
</dbReference>
<reference evidence="2 3" key="2">
    <citation type="submission" date="2015-01" db="EMBL/GenBank/DDBJ databases">
        <authorList>
            <consortium name="NBRP consortium"/>
            <person name="Sawabe T."/>
            <person name="Meirelles P."/>
            <person name="Feng G."/>
            <person name="Sayaka M."/>
            <person name="Hattori M."/>
            <person name="Ohkuma M."/>
        </authorList>
    </citation>
    <scope>NUCLEOTIDE SEQUENCE [LARGE SCALE GENOMIC DNA]</scope>
    <source>
        <strain evidence="2 3">JCM19232</strain>
    </source>
</reference>
<gene>
    <name evidence="2" type="ORF">JCM19232_3960</name>
</gene>
<dbReference type="SMART" id="SM00642">
    <property type="entry name" value="Aamy"/>
    <property type="match status" value="1"/>
</dbReference>
<dbReference type="SUPFAM" id="SSF51445">
    <property type="entry name" value="(Trans)glycosidases"/>
    <property type="match status" value="1"/>
</dbReference>
<sequence length="297" mass="34484">MNPTQAQRALTQVLESVTLPKLTKKDQQVFEKRLEQTFPSLVSKLYQLYGEQYDFFFHLQKLVLTLANAFASRKRKLKNRDELRLKNPTWYRSEKMLGMAVYVDLFAGDLKGLKEKIPYLKSLGINYLHLMPLYKSPEGDSDGGYAVSDYRTVDPKLGTEKDLVALADALADEDISLVLDFVFNHTSDEHVWAEGAKAGDPEMEGYYYFFTDKQEVDDYNETCREIFPTVRRGSFTFLEEQQKWVWTTFNSFQWDLNYSNPAVFNAITDEMLFLANIGCEGLRLDALAFIWKQKWTV</sequence>
<dbReference type="InterPro" id="IPR045857">
    <property type="entry name" value="O16G_dom_2"/>
</dbReference>
<dbReference type="EMBL" id="BBSA01000002">
    <property type="protein sequence ID" value="GAM61018.1"/>
    <property type="molecule type" value="Genomic_DNA"/>
</dbReference>
<evidence type="ECO:0000313" key="2">
    <source>
        <dbReference type="EMBL" id="GAM61018.1"/>
    </source>
</evidence>
<accession>A0A0B8PCX6</accession>
<proteinExistence type="predicted"/>
<dbReference type="InterPro" id="IPR017853">
    <property type="entry name" value="GH"/>
</dbReference>
<dbReference type="InterPro" id="IPR006047">
    <property type="entry name" value="GH13_cat_dom"/>
</dbReference>
<comment type="caution">
    <text evidence="2">The sequence shown here is derived from an EMBL/GenBank/DDBJ whole genome shotgun (WGS) entry which is preliminary data.</text>
</comment>
<dbReference type="PANTHER" id="PTHR10357">
    <property type="entry name" value="ALPHA-AMYLASE FAMILY MEMBER"/>
    <property type="match status" value="1"/>
</dbReference>
<dbReference type="AlphaFoldDB" id="A0A0B8PCX6"/>
<evidence type="ECO:0000259" key="1">
    <source>
        <dbReference type="SMART" id="SM00642"/>
    </source>
</evidence>
<dbReference type="Proteomes" id="UP000031670">
    <property type="component" value="Unassembled WGS sequence"/>
</dbReference>
<dbReference type="GO" id="GO:0005975">
    <property type="term" value="P:carbohydrate metabolic process"/>
    <property type="evidence" value="ECO:0007669"/>
    <property type="project" value="InterPro"/>
</dbReference>
<dbReference type="Gene3D" id="3.20.20.80">
    <property type="entry name" value="Glycosidases"/>
    <property type="match status" value="2"/>
</dbReference>
<reference evidence="2 3" key="1">
    <citation type="submission" date="2015-01" db="EMBL/GenBank/DDBJ databases">
        <title>Vibrio sp. C5 JCM 19232 whole genome shotgun sequence.</title>
        <authorList>
            <person name="Sawabe T."/>
            <person name="Meirelles P."/>
            <person name="Feng G."/>
            <person name="Sayaka M."/>
            <person name="Hattori M."/>
            <person name="Ohkuma M."/>
        </authorList>
    </citation>
    <scope>NUCLEOTIDE SEQUENCE [LARGE SCALE GENOMIC DNA]</scope>
    <source>
        <strain evidence="2 3">JCM19232</strain>
    </source>
</reference>